<gene>
    <name evidence="1" type="ORF">HF896_15595</name>
</gene>
<organism evidence="1 2">
    <name type="scientific">Alicycliphilus denitrificans</name>
    <dbReference type="NCBI Taxonomy" id="179636"/>
    <lineage>
        <taxon>Bacteria</taxon>
        <taxon>Pseudomonadati</taxon>
        <taxon>Pseudomonadota</taxon>
        <taxon>Betaproteobacteria</taxon>
        <taxon>Burkholderiales</taxon>
        <taxon>Comamonadaceae</taxon>
        <taxon>Alicycliphilus</taxon>
    </lineage>
</organism>
<accession>A0A858ZVW2</accession>
<evidence type="ECO:0000313" key="1">
    <source>
        <dbReference type="EMBL" id="QKD44938.1"/>
    </source>
</evidence>
<dbReference type="EMBL" id="CP051298">
    <property type="protein sequence ID" value="QKD44938.1"/>
    <property type="molecule type" value="Genomic_DNA"/>
</dbReference>
<evidence type="ECO:0000313" key="2">
    <source>
        <dbReference type="Proteomes" id="UP000500755"/>
    </source>
</evidence>
<name>A0A858ZVW2_9BURK</name>
<dbReference type="RefSeq" id="WP_168728027.1">
    <property type="nucleotide sequence ID" value="NZ_CP051298.1"/>
</dbReference>
<proteinExistence type="predicted"/>
<reference evidence="1 2" key="1">
    <citation type="submission" date="2020-05" db="EMBL/GenBank/DDBJ databases">
        <title>Complete genome sequence of Alicycliphilus denitrificans DP3.</title>
        <authorList>
            <person name="Chen X."/>
        </authorList>
    </citation>
    <scope>NUCLEOTIDE SEQUENCE [LARGE SCALE GENOMIC DNA]</scope>
    <source>
        <strain evidence="1 2">DP3</strain>
    </source>
</reference>
<dbReference type="Proteomes" id="UP000500755">
    <property type="component" value="Chromosome"/>
</dbReference>
<dbReference type="AlphaFoldDB" id="A0A858ZVW2"/>
<protein>
    <submittedName>
        <fullName evidence="1">Uncharacterized protein</fullName>
    </submittedName>
</protein>
<sequence>MNEHTAKIFWSWQSDYSPKTCRHFIRDALVDAIAQVADETGVDDADRPEIDHDTKGERGMADIATTILNKIADAAVFVADLTPIAKSPDGKWLPNPNVMIELGWAMHRPGWERVIGILNMASGAKVEDLPFDIRQRRVVTFVLSETADKPTRAAVRSKLVKELKEALQTNLEERADDLAATVQIAGVAPKADNYSIWASAGDTLTHNDAFGGARREKVAMPDVPRAFMRIIPAGWRNGAPSISDIAKLNQSESVEAPSDSASSGNFGATEEGYVRYWITGGQAPNETSSTNMTMFFTDTGEFWMLHGSVIAAHQGQLLLRDHPMLGQWSQLLRKAMAVMDHFQAQKTRRVEAGLFGVRDLQWFSEWQSDRTPSRRNDTREIRQSQDWSPEAQLTFLTGAYNRVRDLFALERSTEAEVTRILMQFDPERFRARD</sequence>